<dbReference type="SUPFAM" id="SSF54909">
    <property type="entry name" value="Dimeric alpha+beta barrel"/>
    <property type="match status" value="1"/>
</dbReference>
<organism evidence="2 3">
    <name type="scientific">Maribacter luteus</name>
    <dbReference type="NCBI Taxonomy" id="2594478"/>
    <lineage>
        <taxon>Bacteria</taxon>
        <taxon>Pseudomonadati</taxon>
        <taxon>Bacteroidota</taxon>
        <taxon>Flavobacteriia</taxon>
        <taxon>Flavobacteriales</taxon>
        <taxon>Flavobacteriaceae</taxon>
        <taxon>Maribacter</taxon>
    </lineage>
</organism>
<proteinExistence type="predicted"/>
<dbReference type="AlphaFoldDB" id="A0A6I2MKW0"/>
<dbReference type="RefSeq" id="WP_154364161.1">
    <property type="nucleotide sequence ID" value="NZ_WKJH01000002.1"/>
</dbReference>
<accession>A0A6I2MKW0</accession>
<gene>
    <name evidence="2" type="ORF">GJ691_04410</name>
</gene>
<feature type="domain" description="DUF3291" evidence="1">
    <location>
        <begin position="3"/>
        <end position="140"/>
    </location>
</feature>
<name>A0A6I2MKW0_9FLAO</name>
<dbReference type="EMBL" id="WKJH01000002">
    <property type="protein sequence ID" value="MRX63407.1"/>
    <property type="molecule type" value="Genomic_DNA"/>
</dbReference>
<evidence type="ECO:0000313" key="3">
    <source>
        <dbReference type="Proteomes" id="UP000443153"/>
    </source>
</evidence>
<protein>
    <submittedName>
        <fullName evidence="2">DUF3291 domain-containing protein</fullName>
    </submittedName>
</protein>
<dbReference type="InterPro" id="IPR011008">
    <property type="entry name" value="Dimeric_a/b-barrel"/>
</dbReference>
<keyword evidence="3" id="KW-1185">Reference proteome</keyword>
<evidence type="ECO:0000259" key="1">
    <source>
        <dbReference type="Pfam" id="PF11695"/>
    </source>
</evidence>
<evidence type="ECO:0000313" key="2">
    <source>
        <dbReference type="EMBL" id="MRX63407.1"/>
    </source>
</evidence>
<sequence>MHLAQVNIAKMKPPIDSPIMADFVNNLDSINAIADKSKGFVWRLKDEEDNATAIKIFDNDYLIINMSVWENATSLKEYVYNSMHVEVLKRKKEWFDKMEDMHMALWYVKEGIFPTPSEAKERLEYLQTNGETPYAFSFKSKFKPEDL</sequence>
<dbReference type="Proteomes" id="UP000443153">
    <property type="component" value="Unassembled WGS sequence"/>
</dbReference>
<reference evidence="2 3" key="1">
    <citation type="submission" date="2019-11" db="EMBL/GenBank/DDBJ databases">
        <title>Maribacter lutea sp. nov., a marine bacterium isolated from intertidal sand.</title>
        <authorList>
            <person name="Liu A."/>
        </authorList>
    </citation>
    <scope>NUCLEOTIDE SEQUENCE [LARGE SCALE GENOMIC DNA]</scope>
    <source>
        <strain evidence="2 3">RZ05</strain>
    </source>
</reference>
<dbReference type="OrthoDB" id="2376237at2"/>
<dbReference type="InterPro" id="IPR021708">
    <property type="entry name" value="DUF3291"/>
</dbReference>
<dbReference type="Pfam" id="PF11695">
    <property type="entry name" value="DUF3291"/>
    <property type="match status" value="1"/>
</dbReference>
<comment type="caution">
    <text evidence="2">The sequence shown here is derived from an EMBL/GenBank/DDBJ whole genome shotgun (WGS) entry which is preliminary data.</text>
</comment>